<comment type="caution">
    <text evidence="3">The sequence shown here is derived from an EMBL/GenBank/DDBJ whole genome shotgun (WGS) entry which is preliminary data.</text>
</comment>
<gene>
    <name evidence="3" type="ORF">TCDM_06601</name>
</gene>
<sequence>MSFFHEGMSMTLHWVASLFFLLCVSLCVHGNRGRVQLPFSVVSRMSGEWGVEVHSPCDPFIVAGTLTVDGGTMTVDWIHETFAGPDLESAADEGENILHAGGLHAFITNAWELTPPLYTVCGGGQSNTLNTPHRPGLGSTMETTELAEHTGVLLKNPKSDLRECQTASRDVFIRLLGGCTYGIQSDHWRMKESLQFVEVQFHVPNITRHCAEMSGAFEVQQGAIKKEMRGNKGRNPWLGSARGRPNEKGHVMDQNARDGAIVIRLVRRQTQIKSK</sequence>
<dbReference type="OrthoDB" id="245237at2759"/>
<accession>V5BKS2</accession>
<evidence type="ECO:0008006" key="5">
    <source>
        <dbReference type="Google" id="ProtNLM"/>
    </source>
</evidence>
<evidence type="ECO:0000313" key="4">
    <source>
        <dbReference type="Proteomes" id="UP000017861"/>
    </source>
</evidence>
<proteinExistence type="predicted"/>
<protein>
    <recommendedName>
        <fullName evidence="5">Trans-sialidase</fullName>
    </recommendedName>
</protein>
<feature type="signal peptide" evidence="2">
    <location>
        <begin position="1"/>
        <end position="30"/>
    </location>
</feature>
<evidence type="ECO:0000256" key="1">
    <source>
        <dbReference type="SAM" id="MobiDB-lite"/>
    </source>
</evidence>
<keyword evidence="2" id="KW-0732">Signal</keyword>
<dbReference type="VEuPathDB" id="TriTrypDB:TCDM_06601"/>
<dbReference type="AlphaFoldDB" id="V5BKS2"/>
<feature type="chain" id="PRO_5004733257" description="Trans-sialidase" evidence="2">
    <location>
        <begin position="31"/>
        <end position="275"/>
    </location>
</feature>
<reference evidence="3 4" key="1">
    <citation type="journal article" date="2014" name="Genome Announc.">
        <title>Trypanosoma cruzi Clone Dm28c Draft Genome Sequence.</title>
        <authorList>
            <person name="Grisard E.C."/>
            <person name="Teixeira S.M."/>
            <person name="de Almeida L.G."/>
            <person name="Stoco P.H."/>
            <person name="Gerber A.L."/>
            <person name="Talavera-Lopez C."/>
            <person name="Lima O.C."/>
            <person name="Andersson B."/>
            <person name="de Vasconcelos A.T."/>
        </authorList>
    </citation>
    <scope>NUCLEOTIDE SEQUENCE [LARGE SCALE GENOMIC DNA]</scope>
    <source>
        <strain evidence="3 4">Dm28c</strain>
    </source>
</reference>
<dbReference type="EMBL" id="AYLP01000072">
    <property type="protein sequence ID" value="ESS65073.1"/>
    <property type="molecule type" value="Genomic_DNA"/>
</dbReference>
<evidence type="ECO:0000313" key="3">
    <source>
        <dbReference type="EMBL" id="ESS65073.1"/>
    </source>
</evidence>
<name>V5BKS2_TRYCR</name>
<evidence type="ECO:0000256" key="2">
    <source>
        <dbReference type="SAM" id="SignalP"/>
    </source>
</evidence>
<organism evidence="3 4">
    <name type="scientific">Trypanosoma cruzi Dm28c</name>
    <dbReference type="NCBI Taxonomy" id="1416333"/>
    <lineage>
        <taxon>Eukaryota</taxon>
        <taxon>Discoba</taxon>
        <taxon>Euglenozoa</taxon>
        <taxon>Kinetoplastea</taxon>
        <taxon>Metakinetoplastina</taxon>
        <taxon>Trypanosomatida</taxon>
        <taxon>Trypanosomatidae</taxon>
        <taxon>Trypanosoma</taxon>
        <taxon>Schizotrypanum</taxon>
    </lineage>
</organism>
<feature type="region of interest" description="Disordered" evidence="1">
    <location>
        <begin position="229"/>
        <end position="249"/>
    </location>
</feature>
<dbReference type="Proteomes" id="UP000017861">
    <property type="component" value="Unassembled WGS sequence"/>
</dbReference>